<dbReference type="EMBL" id="LASV01000675">
    <property type="protein sequence ID" value="KKA17292.1"/>
    <property type="molecule type" value="Genomic_DNA"/>
</dbReference>
<reference evidence="2 3" key="1">
    <citation type="submission" date="2015-04" db="EMBL/GenBank/DDBJ databases">
        <authorList>
            <person name="Heijne W.H."/>
            <person name="Fedorova N.D."/>
            <person name="Nierman W.C."/>
            <person name="Vollebregt A.W."/>
            <person name="Zhao Z."/>
            <person name="Wu L."/>
            <person name="Kumar M."/>
            <person name="Stam H."/>
            <person name="van den Berg M.A."/>
            <person name="Pel H.J."/>
        </authorList>
    </citation>
    <scope>NUCLEOTIDE SEQUENCE [LARGE SCALE GENOMIC DNA]</scope>
    <source>
        <strain evidence="2 3">CBS 393.64</strain>
    </source>
</reference>
<dbReference type="Proteomes" id="UP000053958">
    <property type="component" value="Unassembled WGS sequence"/>
</dbReference>
<comment type="caution">
    <text evidence="2">The sequence shown here is derived from an EMBL/GenBank/DDBJ whole genome shotgun (WGS) entry which is preliminary data.</text>
</comment>
<proteinExistence type="predicted"/>
<feature type="region of interest" description="Disordered" evidence="1">
    <location>
        <begin position="1"/>
        <end position="62"/>
    </location>
</feature>
<evidence type="ECO:0000313" key="3">
    <source>
        <dbReference type="Proteomes" id="UP000053958"/>
    </source>
</evidence>
<keyword evidence="3" id="KW-1185">Reference proteome</keyword>
<protein>
    <submittedName>
        <fullName evidence="2">Uncharacterized protein</fullName>
    </submittedName>
</protein>
<name>A0A0F4YGB9_RASE3</name>
<evidence type="ECO:0000256" key="1">
    <source>
        <dbReference type="SAM" id="MobiDB-lite"/>
    </source>
</evidence>
<evidence type="ECO:0000313" key="2">
    <source>
        <dbReference type="EMBL" id="KKA17292.1"/>
    </source>
</evidence>
<organism evidence="2 3">
    <name type="scientific">Rasamsonia emersonii (strain ATCC 16479 / CBS 393.64 / IMI 116815)</name>
    <dbReference type="NCBI Taxonomy" id="1408163"/>
    <lineage>
        <taxon>Eukaryota</taxon>
        <taxon>Fungi</taxon>
        <taxon>Dikarya</taxon>
        <taxon>Ascomycota</taxon>
        <taxon>Pezizomycotina</taxon>
        <taxon>Eurotiomycetes</taxon>
        <taxon>Eurotiomycetidae</taxon>
        <taxon>Eurotiales</taxon>
        <taxon>Trichocomaceae</taxon>
        <taxon>Rasamsonia</taxon>
    </lineage>
</organism>
<dbReference type="AlphaFoldDB" id="A0A0F4YGB9"/>
<gene>
    <name evidence="2" type="ORF">T310_8926</name>
</gene>
<feature type="compositionally biased region" description="Polar residues" evidence="1">
    <location>
        <begin position="33"/>
        <end position="62"/>
    </location>
</feature>
<dbReference type="GeneID" id="25321028"/>
<sequence>MPGAFATKILLPGSNRSQPFPPKSSRRRKRNPVTLTPKSRPASSSESDTTPSDAHTRYTSGTCPSIAVGLYRSTAASVDSKCSTSHAGAGAPSPMTLCRASQRNTSTGIASYTFRGGTSMRISFRTSSPARISTLAASKA</sequence>
<accession>A0A0F4YGB9</accession>
<dbReference type="RefSeq" id="XP_013323904.1">
    <property type="nucleotide sequence ID" value="XM_013468450.1"/>
</dbReference>